<organism evidence="3 4">
    <name type="scientific">Perspicuibacillus lycopersici</name>
    <dbReference type="NCBI Taxonomy" id="1325689"/>
    <lineage>
        <taxon>Bacteria</taxon>
        <taxon>Bacillati</taxon>
        <taxon>Bacillota</taxon>
        <taxon>Bacilli</taxon>
        <taxon>Bacillales</taxon>
        <taxon>Bacillaceae</taxon>
        <taxon>Perspicuibacillus</taxon>
    </lineage>
</organism>
<dbReference type="SUPFAM" id="SSF88713">
    <property type="entry name" value="Glycoside hydrolase/deacetylase"/>
    <property type="match status" value="1"/>
</dbReference>
<dbReference type="PANTHER" id="PTHR10587:SF128">
    <property type="entry name" value="POLYSACCHARIDE DEACETYLASE PDAB-RELATED"/>
    <property type="match status" value="1"/>
</dbReference>
<dbReference type="PANTHER" id="PTHR10587">
    <property type="entry name" value="GLYCOSYL TRANSFERASE-RELATED"/>
    <property type="match status" value="1"/>
</dbReference>
<dbReference type="AlphaFoldDB" id="A0AAE3LPP4"/>
<dbReference type="Pfam" id="PF01522">
    <property type="entry name" value="Polysacc_deac_1"/>
    <property type="match status" value="1"/>
</dbReference>
<proteinExistence type="predicted"/>
<dbReference type="InterPro" id="IPR011330">
    <property type="entry name" value="Glyco_hydro/deAcase_b/a-brl"/>
</dbReference>
<dbReference type="PROSITE" id="PS51677">
    <property type="entry name" value="NODB"/>
    <property type="match status" value="1"/>
</dbReference>
<name>A0AAE3LPP4_9BACI</name>
<dbReference type="GO" id="GO:0005975">
    <property type="term" value="P:carbohydrate metabolic process"/>
    <property type="evidence" value="ECO:0007669"/>
    <property type="project" value="InterPro"/>
</dbReference>
<evidence type="ECO:0000313" key="3">
    <source>
        <dbReference type="EMBL" id="MCU9615176.1"/>
    </source>
</evidence>
<accession>A0AAE3LPP4</accession>
<dbReference type="Gene3D" id="3.20.20.370">
    <property type="entry name" value="Glycoside hydrolase/deacetylase"/>
    <property type="match status" value="1"/>
</dbReference>
<evidence type="ECO:0000313" key="4">
    <source>
        <dbReference type="Proteomes" id="UP001209318"/>
    </source>
</evidence>
<dbReference type="InterPro" id="IPR002509">
    <property type="entry name" value="NODB_dom"/>
</dbReference>
<dbReference type="Proteomes" id="UP001209318">
    <property type="component" value="Unassembled WGS sequence"/>
</dbReference>
<evidence type="ECO:0000259" key="2">
    <source>
        <dbReference type="PROSITE" id="PS51677"/>
    </source>
</evidence>
<dbReference type="GO" id="GO:0016020">
    <property type="term" value="C:membrane"/>
    <property type="evidence" value="ECO:0007669"/>
    <property type="project" value="TreeGrafter"/>
</dbReference>
<protein>
    <submittedName>
        <fullName evidence="3">Polysaccharide deacetylase family protein</fullName>
    </submittedName>
</protein>
<gene>
    <name evidence="3" type="ORF">OEV98_16735</name>
</gene>
<evidence type="ECO:0000256" key="1">
    <source>
        <dbReference type="SAM" id="Phobius"/>
    </source>
</evidence>
<dbReference type="RefSeq" id="WP_263074580.1">
    <property type="nucleotide sequence ID" value="NZ_JAOUSF010000007.1"/>
</dbReference>
<dbReference type="InterPro" id="IPR050248">
    <property type="entry name" value="Polysacc_deacetylase_ArnD"/>
</dbReference>
<reference evidence="3" key="1">
    <citation type="submission" date="2022-10" db="EMBL/GenBank/DDBJ databases">
        <title>Description of Fervidibacillus gen. nov. in the family Fervidibacillaceae fam. nov. with two species, Fervidibacillus albus sp. nov., and Fervidibacillus halotolerans sp. nov., isolated from tidal flat sediments.</title>
        <authorList>
            <person name="Kwon K.K."/>
            <person name="Yang S.-H."/>
        </authorList>
    </citation>
    <scope>NUCLEOTIDE SEQUENCE</scope>
    <source>
        <strain evidence="3">JCM 19140</strain>
    </source>
</reference>
<sequence length="250" mass="27998">MNYFLILNGKRLKNYAVIILTAFVTAWFFYIQNLSFSAFSTDDGPKAVYKGKNGIALTFNIAWGNSKAEPIIDLLVEKDVKAATFFLSGSWAEQHPNIVEKIAKAGYEIGLLGYEYLDYEEVEDKKIRQDILKAEEVFTKLNIKHKKILRAPNGHFDNRLLPIAEKLGYTVVHWSIDSKDWKNPGIETIVNNVSEAKAGDIILLHASDSAKETAVALPEILNKFSESKTNLVTISEILIDGTANSKEITD</sequence>
<keyword evidence="1" id="KW-0812">Transmembrane</keyword>
<feature type="transmembrane region" description="Helical" evidence="1">
    <location>
        <begin position="12"/>
        <end position="30"/>
    </location>
</feature>
<keyword evidence="1" id="KW-1133">Transmembrane helix</keyword>
<feature type="domain" description="NodB homology" evidence="2">
    <location>
        <begin position="53"/>
        <end position="234"/>
    </location>
</feature>
<keyword evidence="4" id="KW-1185">Reference proteome</keyword>
<keyword evidence="1" id="KW-0472">Membrane</keyword>
<dbReference type="GO" id="GO:0016810">
    <property type="term" value="F:hydrolase activity, acting on carbon-nitrogen (but not peptide) bonds"/>
    <property type="evidence" value="ECO:0007669"/>
    <property type="project" value="InterPro"/>
</dbReference>
<comment type="caution">
    <text evidence="3">The sequence shown here is derived from an EMBL/GenBank/DDBJ whole genome shotgun (WGS) entry which is preliminary data.</text>
</comment>
<dbReference type="EMBL" id="JAOUSF010000007">
    <property type="protein sequence ID" value="MCU9615176.1"/>
    <property type="molecule type" value="Genomic_DNA"/>
</dbReference>